<sequence length="249" mass="27945">MNNQPTKKLILNLSDKGGTGKSLFTRGVADYLIRRQLQSQTLLVDGDGEVGQLLQFYKSDGAISAQITDEEKRDQFVEILESQKALIVADLPAASITHLRRLNDEIDFFRVVGDYGYQLIFCNVISPFKASVRSVKAMIELAGGHADYVVVKNRFFGDDGEFHLYESGQGKKALAQHGGLEINMPKISTGVLAELDAKNIPFWRAIDDVQLKLAYRCRVNQWLKDLDVQLDRLQLTENLPEHQHEPASV</sequence>
<proteinExistence type="predicted"/>
<dbReference type="Proteomes" id="UP000305881">
    <property type="component" value="Chromosome"/>
</dbReference>
<dbReference type="KEGG" id="mbur:EQU24_01265"/>
<dbReference type="RefSeq" id="WP_017841245.1">
    <property type="nucleotide sequence ID" value="NZ_CP035467.1"/>
</dbReference>
<dbReference type="OrthoDB" id="69313at2"/>
<reference evidence="2" key="1">
    <citation type="journal article" date="2019" name="J. Bacteriol.">
        <title>A Mutagenic Screen Identifies a TonB-Dependent Receptor Required for the Lanthanide Metal Switch in the Type I Methanotroph 'Methylotuvimicrobium buryatense' 5GB1C.</title>
        <authorList>
            <person name="Groom J.D."/>
            <person name="Ford S.M."/>
            <person name="Pesesky M.W."/>
            <person name="Lidstrom M.E."/>
        </authorList>
    </citation>
    <scope>NUCLEOTIDE SEQUENCE [LARGE SCALE GENOMIC DNA]</scope>
    <source>
        <strain evidence="2">5GB1C</strain>
    </source>
</reference>
<evidence type="ECO:0000313" key="1">
    <source>
        <dbReference type="EMBL" id="QCW81034.1"/>
    </source>
</evidence>
<name>A0A4P9UIW4_METBY</name>
<accession>A0A4P9UIW4</accession>
<protein>
    <submittedName>
        <fullName evidence="1">Cobalamin biosynthesis protein CobQ</fullName>
    </submittedName>
</protein>
<keyword evidence="2" id="KW-1185">Reference proteome</keyword>
<dbReference type="AlphaFoldDB" id="A0A4P9UIW4"/>
<evidence type="ECO:0000313" key="2">
    <source>
        <dbReference type="Proteomes" id="UP000305881"/>
    </source>
</evidence>
<dbReference type="EMBL" id="CP035467">
    <property type="protein sequence ID" value="QCW81034.1"/>
    <property type="molecule type" value="Genomic_DNA"/>
</dbReference>
<gene>
    <name evidence="1" type="ORF">EQU24_01265</name>
</gene>
<dbReference type="Gene3D" id="3.40.50.300">
    <property type="entry name" value="P-loop containing nucleotide triphosphate hydrolases"/>
    <property type="match status" value="1"/>
</dbReference>
<organism evidence="1 2">
    <name type="scientific">Methylotuvimicrobium buryatense</name>
    <name type="common">Methylomicrobium buryatense</name>
    <dbReference type="NCBI Taxonomy" id="95641"/>
    <lineage>
        <taxon>Bacteria</taxon>
        <taxon>Pseudomonadati</taxon>
        <taxon>Pseudomonadota</taxon>
        <taxon>Gammaproteobacteria</taxon>
        <taxon>Methylococcales</taxon>
        <taxon>Methylococcaceae</taxon>
        <taxon>Methylotuvimicrobium</taxon>
    </lineage>
</organism>
<dbReference type="STRING" id="675511.GCA_000341735_02749"/>
<dbReference type="InterPro" id="IPR027417">
    <property type="entry name" value="P-loop_NTPase"/>
</dbReference>